<dbReference type="OrthoDB" id="296793at2759"/>
<keyword evidence="12" id="KW-1185">Reference proteome</keyword>
<dbReference type="Pfam" id="PF04136">
    <property type="entry name" value="COG3_N"/>
    <property type="match status" value="1"/>
</dbReference>
<comment type="subcellular location">
    <subcellularLocation>
        <location evidence="1">Golgi apparatus membrane</location>
        <topology evidence="1">Peripheral membrane protein</topology>
    </subcellularLocation>
</comment>
<dbReference type="GO" id="GO:0017119">
    <property type="term" value="C:Golgi transport complex"/>
    <property type="evidence" value="ECO:0007669"/>
    <property type="project" value="TreeGrafter"/>
</dbReference>
<comment type="caution">
    <text evidence="11">The sequence shown here is derived from an EMBL/GenBank/DDBJ whole genome shotgun (WGS) entry which is preliminary data.</text>
</comment>
<dbReference type="GO" id="GO:0006886">
    <property type="term" value="P:intracellular protein transport"/>
    <property type="evidence" value="ECO:0007669"/>
    <property type="project" value="InterPro"/>
</dbReference>
<dbReference type="GO" id="GO:0000139">
    <property type="term" value="C:Golgi membrane"/>
    <property type="evidence" value="ECO:0007669"/>
    <property type="project" value="UniProtKB-SubCell"/>
</dbReference>
<evidence type="ECO:0000256" key="6">
    <source>
        <dbReference type="ARBA" id="ARBA00023034"/>
    </source>
</evidence>
<evidence type="ECO:0000259" key="10">
    <source>
        <dbReference type="Pfam" id="PF20671"/>
    </source>
</evidence>
<evidence type="ECO:0000259" key="9">
    <source>
        <dbReference type="Pfam" id="PF04136"/>
    </source>
</evidence>
<dbReference type="AlphaFoldDB" id="A0A9W8ARG6"/>
<evidence type="ECO:0000256" key="1">
    <source>
        <dbReference type="ARBA" id="ARBA00004395"/>
    </source>
</evidence>
<dbReference type="PANTHER" id="PTHR13302:SF8">
    <property type="entry name" value="CONSERVED OLIGOMERIC GOLGI COMPLEX SUBUNIT 3"/>
    <property type="match status" value="1"/>
</dbReference>
<protein>
    <recommendedName>
        <fullName evidence="3">Conserved oligomeric Golgi complex subunit 3</fullName>
    </recommendedName>
    <alternativeName>
        <fullName evidence="8">Component of oligomeric Golgi complex 3</fullName>
    </alternativeName>
</protein>
<evidence type="ECO:0000256" key="5">
    <source>
        <dbReference type="ARBA" id="ARBA00022927"/>
    </source>
</evidence>
<comment type="similarity">
    <text evidence="2">Belongs to the COG3 family.</text>
</comment>
<evidence type="ECO:0000313" key="11">
    <source>
        <dbReference type="EMBL" id="KAJ1958442.1"/>
    </source>
</evidence>
<evidence type="ECO:0000256" key="8">
    <source>
        <dbReference type="ARBA" id="ARBA00031339"/>
    </source>
</evidence>
<organism evidence="11 12">
    <name type="scientific">Dispira parvispora</name>
    <dbReference type="NCBI Taxonomy" id="1520584"/>
    <lineage>
        <taxon>Eukaryota</taxon>
        <taxon>Fungi</taxon>
        <taxon>Fungi incertae sedis</taxon>
        <taxon>Zoopagomycota</taxon>
        <taxon>Kickxellomycotina</taxon>
        <taxon>Dimargaritomycetes</taxon>
        <taxon>Dimargaritales</taxon>
        <taxon>Dimargaritaceae</taxon>
        <taxon>Dispira</taxon>
    </lineage>
</organism>
<keyword evidence="6" id="KW-0333">Golgi apparatus</keyword>
<name>A0A9W8ARG6_9FUNG</name>
<dbReference type="PANTHER" id="PTHR13302">
    <property type="entry name" value="CONSERVED OLIGOMERIC GOLGI COMPLEX COMPONENT 3"/>
    <property type="match status" value="1"/>
</dbReference>
<evidence type="ECO:0000256" key="2">
    <source>
        <dbReference type="ARBA" id="ARBA00009936"/>
    </source>
</evidence>
<keyword evidence="7" id="KW-0472">Membrane</keyword>
<dbReference type="InterPro" id="IPR048685">
    <property type="entry name" value="COG3_C"/>
</dbReference>
<dbReference type="EMBL" id="JANBPY010001789">
    <property type="protein sequence ID" value="KAJ1958442.1"/>
    <property type="molecule type" value="Genomic_DNA"/>
</dbReference>
<dbReference type="Pfam" id="PF20671">
    <property type="entry name" value="COG3_C"/>
    <property type="match status" value="1"/>
</dbReference>
<reference evidence="11" key="1">
    <citation type="submission" date="2022-07" db="EMBL/GenBank/DDBJ databases">
        <title>Phylogenomic reconstructions and comparative analyses of Kickxellomycotina fungi.</title>
        <authorList>
            <person name="Reynolds N.K."/>
            <person name="Stajich J.E."/>
            <person name="Barry K."/>
            <person name="Grigoriev I.V."/>
            <person name="Crous P."/>
            <person name="Smith M.E."/>
        </authorList>
    </citation>
    <scope>NUCLEOTIDE SEQUENCE</scope>
    <source>
        <strain evidence="11">RSA 1196</strain>
    </source>
</reference>
<dbReference type="InterPro" id="IPR007265">
    <property type="entry name" value="COG_su3"/>
</dbReference>
<proteinExistence type="inferred from homology"/>
<dbReference type="GO" id="GO:0006891">
    <property type="term" value="P:intra-Golgi vesicle-mediated transport"/>
    <property type="evidence" value="ECO:0007669"/>
    <property type="project" value="TreeGrafter"/>
</dbReference>
<feature type="domain" description="Conserved oligomeric Golgi complex subunit 3 C-terminal" evidence="10">
    <location>
        <begin position="216"/>
        <end position="473"/>
    </location>
</feature>
<dbReference type="GO" id="GO:0005801">
    <property type="term" value="C:cis-Golgi network"/>
    <property type="evidence" value="ECO:0007669"/>
    <property type="project" value="InterPro"/>
</dbReference>
<dbReference type="InterPro" id="IPR048320">
    <property type="entry name" value="COG3_N"/>
</dbReference>
<evidence type="ECO:0000256" key="3">
    <source>
        <dbReference type="ARBA" id="ARBA00020976"/>
    </source>
</evidence>
<keyword evidence="5" id="KW-0653">Protein transport</keyword>
<accession>A0A9W8ARG6</accession>
<keyword evidence="4" id="KW-0813">Transport</keyword>
<sequence length="517" mass="59039">MDVSTTGARLTPTKPIDTTDEFLDWMTHLEDTLVQGQESKYSRCLELLRNRRDAVDDIIYRMNSFRDNLTDIQAHHRVVEEKTRDIQSLSDEILQEDTALGDMIHEIEARLAYFNDLEPITKLMHSPGENVCLDPDFIPYLGRLEECVDHLEANPTYKDAELYLMRWQQCLSRGLTLVKIYFSNGIRTQVAETEKKLVQITTGDSTAPLDLSILNTLLYVDFRTAAAKLQPLCYALETSALKHDEYQTLLQDCTSTYVLARSQLLSARVSSHLAHISQKYGQDRMDTIRMAFTFVMNLSGREYQLYFNFFTRESPSLSLCANLYNHFKPIIYSEPGVESLYEMYQTIQADIQSKDPTFGLHSDPVARTNHQPAANAPLSELQPFRDVVSHILDDVRARLVLRSKYFISQSIQRYTPTADDKRNMAGALAQDFVYLPLKDTQELLDKLQPVVLPSQLQGLANQAFQACIVALRALKPHAPDTKSPNGELLLDGFTRQQLSWLRAHLSDSDFDFHALQL</sequence>
<evidence type="ECO:0000256" key="4">
    <source>
        <dbReference type="ARBA" id="ARBA00022448"/>
    </source>
</evidence>
<gene>
    <name evidence="11" type="primary">COG3</name>
    <name evidence="11" type="ORF">IWQ62_004897</name>
</gene>
<evidence type="ECO:0000256" key="7">
    <source>
        <dbReference type="ARBA" id="ARBA00023136"/>
    </source>
</evidence>
<evidence type="ECO:0000313" key="12">
    <source>
        <dbReference type="Proteomes" id="UP001150925"/>
    </source>
</evidence>
<dbReference type="GO" id="GO:0007030">
    <property type="term" value="P:Golgi organization"/>
    <property type="evidence" value="ECO:0007669"/>
    <property type="project" value="TreeGrafter"/>
</dbReference>
<dbReference type="Proteomes" id="UP001150925">
    <property type="component" value="Unassembled WGS sequence"/>
</dbReference>
<feature type="domain" description="Conserved oligomeric Golgi complex subunit 3 N-terminal" evidence="9">
    <location>
        <begin position="44"/>
        <end position="187"/>
    </location>
</feature>